<accession>A0ABD3HR44</accession>
<dbReference type="Proteomes" id="UP001633002">
    <property type="component" value="Unassembled WGS sequence"/>
</dbReference>
<organism evidence="2 3">
    <name type="scientific">Riccia sorocarpa</name>
    <dbReference type="NCBI Taxonomy" id="122646"/>
    <lineage>
        <taxon>Eukaryota</taxon>
        <taxon>Viridiplantae</taxon>
        <taxon>Streptophyta</taxon>
        <taxon>Embryophyta</taxon>
        <taxon>Marchantiophyta</taxon>
        <taxon>Marchantiopsida</taxon>
        <taxon>Marchantiidae</taxon>
        <taxon>Marchantiales</taxon>
        <taxon>Ricciaceae</taxon>
        <taxon>Riccia</taxon>
    </lineage>
</organism>
<sequence>MRDNSQELVTPAIQQAIQEATTACEQLLTKRNEKVQPQSAVVATEIPEVNPTDAVVVTAVVSEKTNPAVTTSVPVVASSSQQLAQLVVEAVGKVLRAEPDRPVEQKMSSTAEDKKEQSTSGDAFPVDSPSKAVEQPTQEQLTIARTEEELPENAQPVLQSQHSMRTS</sequence>
<evidence type="ECO:0000313" key="2">
    <source>
        <dbReference type="EMBL" id="KAL3693908.1"/>
    </source>
</evidence>
<evidence type="ECO:0000313" key="3">
    <source>
        <dbReference type="Proteomes" id="UP001633002"/>
    </source>
</evidence>
<gene>
    <name evidence="2" type="ORF">R1sor_007559</name>
</gene>
<name>A0ABD3HR44_9MARC</name>
<comment type="caution">
    <text evidence="2">The sequence shown here is derived from an EMBL/GenBank/DDBJ whole genome shotgun (WGS) entry which is preliminary data.</text>
</comment>
<proteinExistence type="predicted"/>
<dbReference type="EMBL" id="JBJQOH010000003">
    <property type="protein sequence ID" value="KAL3693908.1"/>
    <property type="molecule type" value="Genomic_DNA"/>
</dbReference>
<feature type="region of interest" description="Disordered" evidence="1">
    <location>
        <begin position="97"/>
        <end position="167"/>
    </location>
</feature>
<keyword evidence="3" id="KW-1185">Reference proteome</keyword>
<evidence type="ECO:0000256" key="1">
    <source>
        <dbReference type="SAM" id="MobiDB-lite"/>
    </source>
</evidence>
<feature type="compositionally biased region" description="Polar residues" evidence="1">
    <location>
        <begin position="156"/>
        <end position="167"/>
    </location>
</feature>
<protein>
    <submittedName>
        <fullName evidence="2">Uncharacterized protein</fullName>
    </submittedName>
</protein>
<reference evidence="2 3" key="1">
    <citation type="submission" date="2024-09" db="EMBL/GenBank/DDBJ databases">
        <title>Chromosome-scale assembly of Riccia sorocarpa.</title>
        <authorList>
            <person name="Paukszto L."/>
        </authorList>
    </citation>
    <scope>NUCLEOTIDE SEQUENCE [LARGE SCALE GENOMIC DNA]</scope>
    <source>
        <strain evidence="2">LP-2024</strain>
        <tissue evidence="2">Aerial parts of the thallus</tissue>
    </source>
</reference>
<dbReference type="AlphaFoldDB" id="A0ABD3HR44"/>